<proteinExistence type="predicted"/>
<comment type="caution">
    <text evidence="3">The sequence shown here is derived from an EMBL/GenBank/DDBJ whole genome shotgun (WGS) entry which is preliminary data.</text>
</comment>
<dbReference type="PANTHER" id="PTHR16156:SF10">
    <property type="entry name" value="AFTIPHILIN-RELATED"/>
    <property type="match status" value="1"/>
</dbReference>
<feature type="domain" description="Aftiphilin clathrin-binding box" evidence="2">
    <location>
        <begin position="220"/>
        <end position="288"/>
    </location>
</feature>
<evidence type="ECO:0000313" key="4">
    <source>
        <dbReference type="Proteomes" id="UP001162483"/>
    </source>
</evidence>
<evidence type="ECO:0000313" key="3">
    <source>
        <dbReference type="EMBL" id="CAI9534387.1"/>
    </source>
</evidence>
<dbReference type="InterPro" id="IPR046359">
    <property type="entry name" value="Aftin-like"/>
</dbReference>
<evidence type="ECO:0000259" key="2">
    <source>
        <dbReference type="Pfam" id="PF15045"/>
    </source>
</evidence>
<dbReference type="EMBL" id="CATNWA010000193">
    <property type="protein sequence ID" value="CAI9534387.1"/>
    <property type="molecule type" value="Genomic_DNA"/>
</dbReference>
<protein>
    <recommendedName>
        <fullName evidence="2">Aftiphilin clathrin-binding box domain-containing protein</fullName>
    </recommendedName>
</protein>
<reference evidence="3" key="1">
    <citation type="submission" date="2023-05" db="EMBL/GenBank/DDBJ databases">
        <authorList>
            <person name="Stuckert A."/>
        </authorList>
    </citation>
    <scope>NUCLEOTIDE SEQUENCE</scope>
</reference>
<accession>A0ABN9AIE7</accession>
<feature type="compositionally biased region" description="Basic and acidic residues" evidence="1">
    <location>
        <begin position="9"/>
        <end position="23"/>
    </location>
</feature>
<sequence length="454" mass="49712">MNELEDDFGDFKDTNIGPFHEEQIVNSEKLSLPSVAEEQSQPKPSEETDEFSDFGHFVSLEKKEEWSTVQDSNDFADFGTAGSSTQPPEWNAFEDDQGKSSSWAAFEDQKTDSQAKPDDWQSFRTDMPSSTDSQVIHSENVDLPAFHDSESNLVCEDSTLAFQHSLLGRLERIIQASFPLPSVADIEESISPLDLLLCTEQQGETSKPQSSTRLHIKVLDIWAELQDIHDAFGLKYQWGGSHSNKKLLCSLGIDTRNILFTGNKKQPVIVPMYAAGLGMLEPTKEPLKPLSAAEKIASIGQSSHLSPEDISSSDQLQESLPPVQFDWSSSGLTNPLDASGGSTLLNLDFFGPVDDSGFNSTTTLPGVDPELYALTTSKVECSSATNKVTDAFARLMSTAETTSTSARKPRKDENLSEEAAKVIASLPDLSFMHAKVLMFPVSLTPSTNSQDKVD</sequence>
<name>A0ABN9AIE7_9NEOB</name>
<dbReference type="PANTHER" id="PTHR16156">
    <property type="entry name" value="AFTIPHILIN A-RELATED"/>
    <property type="match status" value="1"/>
</dbReference>
<keyword evidence="4" id="KW-1185">Reference proteome</keyword>
<dbReference type="Proteomes" id="UP001162483">
    <property type="component" value="Unassembled WGS sequence"/>
</dbReference>
<feature type="region of interest" description="Disordered" evidence="1">
    <location>
        <begin position="1"/>
        <end position="121"/>
    </location>
</feature>
<dbReference type="Pfam" id="PF15045">
    <property type="entry name" value="Clathrin_bdg"/>
    <property type="match status" value="1"/>
</dbReference>
<organism evidence="3 4">
    <name type="scientific">Staurois parvus</name>
    <dbReference type="NCBI Taxonomy" id="386267"/>
    <lineage>
        <taxon>Eukaryota</taxon>
        <taxon>Metazoa</taxon>
        <taxon>Chordata</taxon>
        <taxon>Craniata</taxon>
        <taxon>Vertebrata</taxon>
        <taxon>Euteleostomi</taxon>
        <taxon>Amphibia</taxon>
        <taxon>Batrachia</taxon>
        <taxon>Anura</taxon>
        <taxon>Neobatrachia</taxon>
        <taxon>Ranoidea</taxon>
        <taxon>Ranidae</taxon>
        <taxon>Staurois</taxon>
    </lineage>
</organism>
<evidence type="ECO:0000256" key="1">
    <source>
        <dbReference type="SAM" id="MobiDB-lite"/>
    </source>
</evidence>
<feature type="compositionally biased region" description="Basic and acidic residues" evidence="1">
    <location>
        <begin position="107"/>
        <end position="121"/>
    </location>
</feature>
<gene>
    <name evidence="3" type="ORF">SPARVUS_LOCUS625901</name>
</gene>
<dbReference type="InterPro" id="IPR029205">
    <property type="entry name" value="Clathrin-bd"/>
</dbReference>